<evidence type="ECO:0000313" key="4">
    <source>
        <dbReference type="EMBL" id="BCD95913.1"/>
    </source>
</evidence>
<accession>A0AAN2BIH7</accession>
<dbReference type="EMBL" id="AP023086">
    <property type="protein sequence ID" value="BCD95913.1"/>
    <property type="molecule type" value="Genomic_DNA"/>
</dbReference>
<feature type="signal peptide" evidence="2">
    <location>
        <begin position="1"/>
        <end position="33"/>
    </location>
</feature>
<proteinExistence type="predicted"/>
<organism evidence="4 5">
    <name type="scientific">Marinagarivorans cellulosilyticus</name>
    <dbReference type="NCBI Taxonomy" id="2721545"/>
    <lineage>
        <taxon>Bacteria</taxon>
        <taxon>Pseudomonadati</taxon>
        <taxon>Pseudomonadota</taxon>
        <taxon>Gammaproteobacteria</taxon>
        <taxon>Cellvibrionales</taxon>
        <taxon>Cellvibrionaceae</taxon>
        <taxon>Marinagarivorans</taxon>
    </lineage>
</organism>
<feature type="domain" description="Dienelactone hydrolase" evidence="3">
    <location>
        <begin position="116"/>
        <end position="292"/>
    </location>
</feature>
<dbReference type="Gene3D" id="3.40.50.1820">
    <property type="entry name" value="alpha/beta hydrolase"/>
    <property type="match status" value="1"/>
</dbReference>
<dbReference type="InterPro" id="IPR050300">
    <property type="entry name" value="GDXG_lipolytic_enzyme"/>
</dbReference>
<feature type="chain" id="PRO_5042978846" description="Dienelactone hydrolase domain-containing protein" evidence="2">
    <location>
        <begin position="34"/>
        <end position="317"/>
    </location>
</feature>
<dbReference type="RefSeq" id="WP_236985410.1">
    <property type="nucleotide sequence ID" value="NZ_AP023086.1"/>
</dbReference>
<dbReference type="AlphaFoldDB" id="A0AAN2BIH7"/>
<keyword evidence="1" id="KW-0378">Hydrolase</keyword>
<name>A0AAN2BIH7_9GAMM</name>
<dbReference type="InterPro" id="IPR002925">
    <property type="entry name" value="Dienelactn_hydro"/>
</dbReference>
<dbReference type="PANTHER" id="PTHR48081:SF6">
    <property type="entry name" value="PEPTIDASE S9 PROLYL OLIGOPEPTIDASE CATALYTIC DOMAIN-CONTAINING PROTEIN"/>
    <property type="match status" value="1"/>
</dbReference>
<protein>
    <recommendedName>
        <fullName evidence="3">Dienelactone hydrolase domain-containing protein</fullName>
    </recommendedName>
</protein>
<dbReference type="SUPFAM" id="SSF53474">
    <property type="entry name" value="alpha/beta-Hydrolases"/>
    <property type="match status" value="1"/>
</dbReference>
<gene>
    <name evidence="4" type="ORF">MARGE09_P0112</name>
</gene>
<keyword evidence="2" id="KW-0732">Signal</keyword>
<sequence length="317" mass="34735">MKYVKKSPFIMAASFWQALILAMLYLLAAPARAESDQEMTPIATPDQPSAIKLATPPLPGATAQEVWHAQYGSRFARNVTQATLTPFLPNPAKANGTAVVVAPGGGFRTLSMENEGWDVARALNEHGIAAFVLKYRLNQTPQDMAAFKRSMAKMFSDSSGRREPLKPKQMKVRLAPQLEDSEAAFALIRSRAAEWKINPQRIGMVGFSAGGMLTIATAIVGETAKPAFIGDIYGPLYSVKVPADAPPLFAVLAADDPLFSDTDFGLIKSWREAEKPVEFHFYEQGGHGFGMYPKETTSTDWFNAFISWLTMHGMVKQ</sequence>
<keyword evidence="5" id="KW-1185">Reference proteome</keyword>
<dbReference type="Pfam" id="PF01738">
    <property type="entry name" value="DLH"/>
    <property type="match status" value="1"/>
</dbReference>
<dbReference type="InterPro" id="IPR029058">
    <property type="entry name" value="AB_hydrolase_fold"/>
</dbReference>
<evidence type="ECO:0000259" key="3">
    <source>
        <dbReference type="Pfam" id="PF01738"/>
    </source>
</evidence>
<evidence type="ECO:0000256" key="1">
    <source>
        <dbReference type="ARBA" id="ARBA00022801"/>
    </source>
</evidence>
<dbReference type="GO" id="GO:0016787">
    <property type="term" value="F:hydrolase activity"/>
    <property type="evidence" value="ECO:0007669"/>
    <property type="project" value="UniProtKB-KW"/>
</dbReference>
<dbReference type="Proteomes" id="UP001320119">
    <property type="component" value="Chromosome"/>
</dbReference>
<evidence type="ECO:0000313" key="5">
    <source>
        <dbReference type="Proteomes" id="UP001320119"/>
    </source>
</evidence>
<dbReference type="PANTHER" id="PTHR48081">
    <property type="entry name" value="AB HYDROLASE SUPERFAMILY PROTEIN C4A8.06C"/>
    <property type="match status" value="1"/>
</dbReference>
<dbReference type="KEGG" id="marq:MARGE09_P0112"/>
<evidence type="ECO:0000256" key="2">
    <source>
        <dbReference type="SAM" id="SignalP"/>
    </source>
</evidence>
<reference evidence="4 5" key="1">
    <citation type="journal article" date="2022" name="IScience">
        <title>An ultrasensitive nanofiber-based assay for enzymatic hydrolysis and deep-sea microbial degradation of cellulose.</title>
        <authorList>
            <person name="Tsudome M."/>
            <person name="Tachioka M."/>
            <person name="Miyazaki M."/>
            <person name="Uchimura K."/>
            <person name="Tsuda M."/>
            <person name="Takaki Y."/>
            <person name="Deguchi S."/>
        </authorList>
    </citation>
    <scope>NUCLEOTIDE SEQUENCE [LARGE SCALE GENOMIC DNA]</scope>
    <source>
        <strain evidence="4 5">GE09</strain>
    </source>
</reference>